<dbReference type="Gene3D" id="3.90.1430.10">
    <property type="entry name" value="Yeast translation eEF2 (G' domain)"/>
    <property type="match status" value="1"/>
</dbReference>
<dbReference type="FunFam" id="3.30.70.870:FF:000002">
    <property type="entry name" value="Translation elongation factor 2"/>
    <property type="match status" value="1"/>
</dbReference>
<dbReference type="Pfam" id="PF03144">
    <property type="entry name" value="GTP_EFTU_D2"/>
    <property type="match status" value="1"/>
</dbReference>
<dbReference type="PANTHER" id="PTHR42908">
    <property type="entry name" value="TRANSLATION ELONGATION FACTOR-RELATED"/>
    <property type="match status" value="1"/>
</dbReference>
<dbReference type="FunFam" id="3.30.70.240:FF:000004">
    <property type="entry name" value="116 kDa U5 small nuclear ribonucleoprotein"/>
    <property type="match status" value="1"/>
</dbReference>
<proteinExistence type="predicted"/>
<organism evidence="11">
    <name type="scientific">Enterobius vermicularis</name>
    <name type="common">Human pinworm</name>
    <dbReference type="NCBI Taxonomy" id="51028"/>
    <lineage>
        <taxon>Eukaryota</taxon>
        <taxon>Metazoa</taxon>
        <taxon>Ecdysozoa</taxon>
        <taxon>Nematoda</taxon>
        <taxon>Chromadorea</taxon>
        <taxon>Rhabditida</taxon>
        <taxon>Spirurina</taxon>
        <taxon>Oxyuridomorpha</taxon>
        <taxon>Oxyuroidea</taxon>
        <taxon>Oxyuridae</taxon>
        <taxon>Enterobius</taxon>
    </lineage>
</organism>
<dbReference type="Gene3D" id="3.30.70.240">
    <property type="match status" value="1"/>
</dbReference>
<evidence type="ECO:0000259" key="8">
    <source>
        <dbReference type="PROSITE" id="PS51722"/>
    </source>
</evidence>
<dbReference type="GO" id="GO:0000398">
    <property type="term" value="P:mRNA splicing, via spliceosome"/>
    <property type="evidence" value="ECO:0007669"/>
    <property type="project" value="TreeGrafter"/>
</dbReference>
<keyword evidence="10" id="KW-1185">Reference proteome</keyword>
<dbReference type="AlphaFoldDB" id="A0A0N4UV59"/>
<dbReference type="Gene3D" id="3.40.50.300">
    <property type="entry name" value="P-loop containing nucleotide triphosphate hydrolases"/>
    <property type="match status" value="1"/>
</dbReference>
<dbReference type="SUPFAM" id="SSF54980">
    <property type="entry name" value="EF-G C-terminal domain-like"/>
    <property type="match status" value="2"/>
</dbReference>
<dbReference type="SMART" id="SM00889">
    <property type="entry name" value="EFG_IV"/>
    <property type="match status" value="1"/>
</dbReference>
<dbReference type="SUPFAM" id="SSF54211">
    <property type="entry name" value="Ribosomal protein S5 domain 2-like"/>
    <property type="match status" value="1"/>
</dbReference>
<dbReference type="InterPro" id="IPR020568">
    <property type="entry name" value="Ribosomal_Su5_D2-typ_SF"/>
</dbReference>
<evidence type="ECO:0000256" key="5">
    <source>
        <dbReference type="ARBA" id="ARBA00023187"/>
    </source>
</evidence>
<dbReference type="GO" id="GO:0071007">
    <property type="term" value="C:U2-type catalytic step 2 spliceosome"/>
    <property type="evidence" value="ECO:0007669"/>
    <property type="project" value="TreeGrafter"/>
</dbReference>
<dbReference type="Gene3D" id="3.30.230.10">
    <property type="match status" value="1"/>
</dbReference>
<evidence type="ECO:0000256" key="4">
    <source>
        <dbReference type="ARBA" id="ARBA00023134"/>
    </source>
</evidence>
<dbReference type="Proteomes" id="UP000274131">
    <property type="component" value="Unassembled WGS sequence"/>
</dbReference>
<dbReference type="InterPro" id="IPR009000">
    <property type="entry name" value="Transl_B-barrel_sf"/>
</dbReference>
<dbReference type="WBParaSite" id="EVEC_0000131001-mRNA-1">
    <property type="protein sequence ID" value="EVEC_0000131001-mRNA-1"/>
    <property type="gene ID" value="EVEC_0000131001"/>
</dbReference>
<dbReference type="CDD" id="cd01683">
    <property type="entry name" value="EF2_IV_snRNP"/>
    <property type="match status" value="1"/>
</dbReference>
<dbReference type="Gene3D" id="3.30.70.870">
    <property type="entry name" value="Elongation Factor G (Translational Gtpase), domain 3"/>
    <property type="match status" value="1"/>
</dbReference>
<dbReference type="InterPro" id="IPR035655">
    <property type="entry name" value="U5-116kDa_C"/>
</dbReference>
<keyword evidence="3" id="KW-0547">Nucleotide-binding</keyword>
<dbReference type="GO" id="GO:0030623">
    <property type="term" value="F:U5 snRNA binding"/>
    <property type="evidence" value="ECO:0007669"/>
    <property type="project" value="TreeGrafter"/>
</dbReference>
<dbReference type="SMART" id="SM00838">
    <property type="entry name" value="EFG_C"/>
    <property type="match status" value="1"/>
</dbReference>
<keyword evidence="5" id="KW-0508">mRNA splicing</keyword>
<evidence type="ECO:0000313" key="11">
    <source>
        <dbReference type="WBParaSite" id="EVEC_0000131001-mRNA-1"/>
    </source>
</evidence>
<name>A0A0N4UV59_ENTVE</name>
<dbReference type="CDD" id="cd04090">
    <property type="entry name" value="EF2_II_snRNP"/>
    <property type="match status" value="1"/>
</dbReference>
<dbReference type="InterPro" id="IPR044121">
    <property type="entry name" value="Snu114_GTP-bd"/>
</dbReference>
<dbReference type="GO" id="GO:0046540">
    <property type="term" value="C:U4/U6 x U5 tri-snRNP complex"/>
    <property type="evidence" value="ECO:0007669"/>
    <property type="project" value="TreeGrafter"/>
</dbReference>
<dbReference type="InterPro" id="IPR014721">
    <property type="entry name" value="Ribsml_uS5_D2-typ_fold_subgr"/>
</dbReference>
<evidence type="ECO:0000256" key="6">
    <source>
        <dbReference type="ARBA" id="ARBA00023242"/>
    </source>
</evidence>
<sequence>MDADLYDEFGNYIGPELDSDDEDDVDVPHEDQQQADEDDQEEQEDEDENMEDDNNQGQSNEIVLHEDKKYYATAMEVYGEDVETIVQEEDAQLLTEPTVKPVKQRKFQAVEHELPETVYNKEYLADLMDCPHLMRNVTIAGHLHHGKTTFIDCLMEQTHPEFVRAEDIDTRYTDTLYIEQQRGCSVKSTPVTLVMQDSRQKSYLLNILDTPGHVNFSDELTAAYRLSDGVVLMVDAHEGVMLQTERALRHAVQERLPVTVCINKIDRLILELKLPPTDAYYKLRFVLDQINGLLQTFSEEAEAPLLTPLLDNVIFASSRYNICFSLLSFANLYAEHYGTFSGAAFAHRLWGDQYFDKKTRKFVNKPPHSGASRSFVEFILEPLYKIFSQVVGDVDTCLPSMISELGIKLTKEEQKMNVRPLIALICKRFFGDFTAFVDLVTRNIQSPLDSARVKVEHTYLGPLDSKLAQALIKCDAEGPLMVHTTKNYATADATSFHVFGRVISGTLYAGQDVRVLGENYSIQDEEDCRIMTVGRLWVSEARYNVEVSRVPAGNWVLIEGIDQPIVKTATITQVEYEEDVYIFRPLKFNTKSVVKMAIEPINPSELPKMLDGLRKVNKSYPLLTTRVEESGEHVMLGTGELYMDCVMHDMRKVFSEIDIKVADPVVSFCETVVETSSLKCFAETPNKKNKLTMIAEPLEKGLAEDIETEVVQIGWNKKRLGEFFQTKYEWDLLAARSIWAFGPDTTGPNVLLDDTLPSEVDKDLLKTVRESLVQGFQWATREGPLCEEPIRNVKFKMLDAVIAQEALYRGGGQIIPTARRCAYSAFLMATPRLMEPYYFVEVTAPADCVSSVYTVLAKRRGHVTTDAPIPGSPLYTIKAYIPVIDSFGFETDLRTHTQGQAFCLSVFSHWQIVPGDPLDKSIIIRPLELQPAPHLAREFMIKTRRRKGLSEDVSVNKFFDDPMLIELAKQQDVFSYANF</sequence>
<dbReference type="InterPro" id="IPR005225">
    <property type="entry name" value="Small_GTP-bd"/>
</dbReference>
<protein>
    <submittedName>
        <fullName evidence="11">Tr-type G domain-containing protein</fullName>
    </submittedName>
</protein>
<dbReference type="NCBIfam" id="TIGR00231">
    <property type="entry name" value="small_GTP"/>
    <property type="match status" value="1"/>
</dbReference>
<keyword evidence="2" id="KW-0507">mRNA processing</keyword>
<feature type="domain" description="Tr-type G" evidence="8">
    <location>
        <begin position="132"/>
        <end position="415"/>
    </location>
</feature>
<comment type="subcellular location">
    <subcellularLocation>
        <location evidence="1">Nucleus</location>
    </subcellularLocation>
</comment>
<dbReference type="GO" id="GO:0005525">
    <property type="term" value="F:GTP binding"/>
    <property type="evidence" value="ECO:0007669"/>
    <property type="project" value="UniProtKB-KW"/>
</dbReference>
<dbReference type="GO" id="GO:0005829">
    <property type="term" value="C:cytosol"/>
    <property type="evidence" value="ECO:0007669"/>
    <property type="project" value="TreeGrafter"/>
</dbReference>
<dbReference type="PRINTS" id="PR00315">
    <property type="entry name" value="ELONGATNFCT"/>
</dbReference>
<dbReference type="InterPro" id="IPR004161">
    <property type="entry name" value="EFTu-like_2"/>
</dbReference>
<dbReference type="FunFam" id="3.40.50.300:FF:000646">
    <property type="entry name" value="U5 small nuclear ribonucleoprotein component"/>
    <property type="match status" value="1"/>
</dbReference>
<dbReference type="Pfam" id="PF16004">
    <property type="entry name" value="EFTUD2"/>
    <property type="match status" value="1"/>
</dbReference>
<dbReference type="InterPro" id="IPR000640">
    <property type="entry name" value="EFG_V-like"/>
</dbReference>
<dbReference type="InterPro" id="IPR005517">
    <property type="entry name" value="Transl_elong_EFG/EF2_IV"/>
</dbReference>
<dbReference type="InterPro" id="IPR027417">
    <property type="entry name" value="P-loop_NTPase"/>
</dbReference>
<reference evidence="11" key="1">
    <citation type="submission" date="2017-02" db="UniProtKB">
        <authorList>
            <consortium name="WormBaseParasite"/>
        </authorList>
    </citation>
    <scope>IDENTIFICATION</scope>
</reference>
<dbReference type="STRING" id="51028.A0A0N4UV59"/>
<dbReference type="CDD" id="cd04098">
    <property type="entry name" value="eEF2_C_snRNP"/>
    <property type="match status" value="1"/>
</dbReference>
<dbReference type="Pfam" id="PF00009">
    <property type="entry name" value="GTP_EFTU"/>
    <property type="match status" value="1"/>
</dbReference>
<feature type="compositionally biased region" description="Acidic residues" evidence="7">
    <location>
        <begin position="33"/>
        <end position="54"/>
    </location>
</feature>
<evidence type="ECO:0000256" key="1">
    <source>
        <dbReference type="ARBA" id="ARBA00004123"/>
    </source>
</evidence>
<dbReference type="InterPro" id="IPR031950">
    <property type="entry name" value="EFTUD2_N"/>
</dbReference>
<dbReference type="InterPro" id="IPR035647">
    <property type="entry name" value="EFG_III/V"/>
</dbReference>
<dbReference type="GO" id="GO:0003924">
    <property type="term" value="F:GTPase activity"/>
    <property type="evidence" value="ECO:0007669"/>
    <property type="project" value="InterPro"/>
</dbReference>
<accession>A0A0N4UV59</accession>
<evidence type="ECO:0000256" key="2">
    <source>
        <dbReference type="ARBA" id="ARBA00022664"/>
    </source>
</evidence>
<dbReference type="FunFam" id="2.40.30.10:FF:000029">
    <property type="entry name" value="116 kDa U5 small nuclear ribonucleoprotein component"/>
    <property type="match status" value="1"/>
</dbReference>
<dbReference type="PANTHER" id="PTHR42908:SF6">
    <property type="entry name" value="116 KDA U5 SMALL NUCLEAR RIBONUCLEOPROTEIN COMPONENT"/>
    <property type="match status" value="1"/>
</dbReference>
<gene>
    <name evidence="9" type="ORF">EVEC_LOCUS1018</name>
</gene>
<dbReference type="SUPFAM" id="SSF52540">
    <property type="entry name" value="P-loop containing nucleoside triphosphate hydrolases"/>
    <property type="match status" value="1"/>
</dbReference>
<feature type="region of interest" description="Disordered" evidence="7">
    <location>
        <begin position="1"/>
        <end position="63"/>
    </location>
</feature>
<evidence type="ECO:0000313" key="10">
    <source>
        <dbReference type="Proteomes" id="UP000274131"/>
    </source>
</evidence>
<evidence type="ECO:0000256" key="3">
    <source>
        <dbReference type="ARBA" id="ARBA00022741"/>
    </source>
</evidence>
<reference evidence="9 10" key="2">
    <citation type="submission" date="2018-10" db="EMBL/GenBank/DDBJ databases">
        <authorList>
            <consortium name="Pathogen Informatics"/>
        </authorList>
    </citation>
    <scope>NUCLEOTIDE SEQUENCE [LARGE SCALE GENOMIC DNA]</scope>
</reference>
<dbReference type="Gene3D" id="2.40.30.10">
    <property type="entry name" value="Translation factors"/>
    <property type="match status" value="1"/>
</dbReference>
<dbReference type="CDD" id="cd16264">
    <property type="entry name" value="snRNP_III"/>
    <property type="match status" value="1"/>
</dbReference>
<evidence type="ECO:0000256" key="7">
    <source>
        <dbReference type="SAM" id="MobiDB-lite"/>
    </source>
</evidence>
<evidence type="ECO:0000313" key="9">
    <source>
        <dbReference type="EMBL" id="VDD85875.1"/>
    </source>
</evidence>
<dbReference type="EMBL" id="UXUI01007160">
    <property type="protein sequence ID" value="VDD85875.1"/>
    <property type="molecule type" value="Genomic_DNA"/>
</dbReference>
<dbReference type="FunFam" id="3.90.1430.10:FF:000001">
    <property type="entry name" value="116 kDa U5 small nuclear ribonucleoprotein component"/>
    <property type="match status" value="1"/>
</dbReference>
<dbReference type="PROSITE" id="PS51722">
    <property type="entry name" value="G_TR_2"/>
    <property type="match status" value="1"/>
</dbReference>
<keyword evidence="4" id="KW-0342">GTP-binding</keyword>
<dbReference type="Pfam" id="PF03764">
    <property type="entry name" value="EFG_IV"/>
    <property type="match status" value="1"/>
</dbReference>
<dbReference type="InterPro" id="IPR000795">
    <property type="entry name" value="T_Tr_GTP-bd_dom"/>
</dbReference>
<dbReference type="SUPFAM" id="SSF50447">
    <property type="entry name" value="Translation proteins"/>
    <property type="match status" value="1"/>
</dbReference>
<dbReference type="OrthoDB" id="364892at2759"/>
<dbReference type="CDD" id="cd04167">
    <property type="entry name" value="Snu114p"/>
    <property type="match status" value="1"/>
</dbReference>
<keyword evidence="6" id="KW-0539">Nucleus</keyword>
<dbReference type="Pfam" id="PF00679">
    <property type="entry name" value="EFG_C"/>
    <property type="match status" value="1"/>
</dbReference>
<dbReference type="FunFam" id="3.30.230.10:FF:000009">
    <property type="entry name" value="116 kDa U5 small nuclear ribonucleoprotein component"/>
    <property type="match status" value="1"/>
</dbReference>